<dbReference type="Proteomes" id="UP001519504">
    <property type="component" value="Unassembled WGS sequence"/>
</dbReference>
<dbReference type="EMBL" id="JAAMFK010000001">
    <property type="protein sequence ID" value="MBS9338148.1"/>
    <property type="molecule type" value="Genomic_DNA"/>
</dbReference>
<sequence length="89" mass="10161">MDTPTVTNIPINTYVNDKADSILEKFGMTTTTAIYHFLTSIIETGKLPVQVGMKQKIREAQIDEIVRLVPIGKPIDTKEELLEWLNEDW</sequence>
<dbReference type="InterPro" id="IPR013321">
    <property type="entry name" value="Arc_rbn_hlx_hlx"/>
</dbReference>
<name>A0ABS5QY69_9LACO</name>
<organism evidence="1 2">
    <name type="scientific">Fructobacillus broussonetiae</name>
    <dbReference type="NCBI Taxonomy" id="2713173"/>
    <lineage>
        <taxon>Bacteria</taxon>
        <taxon>Bacillati</taxon>
        <taxon>Bacillota</taxon>
        <taxon>Bacilli</taxon>
        <taxon>Lactobacillales</taxon>
        <taxon>Lactobacillaceae</taxon>
        <taxon>Fructobacillus</taxon>
    </lineage>
</organism>
<protein>
    <recommendedName>
        <fullName evidence="3">DNA-damage-inducible protein J</fullName>
    </recommendedName>
</protein>
<evidence type="ECO:0008006" key="3">
    <source>
        <dbReference type="Google" id="ProtNLM"/>
    </source>
</evidence>
<proteinExistence type="predicted"/>
<evidence type="ECO:0000313" key="2">
    <source>
        <dbReference type="Proteomes" id="UP001519504"/>
    </source>
</evidence>
<evidence type="ECO:0000313" key="1">
    <source>
        <dbReference type="EMBL" id="MBS9338148.1"/>
    </source>
</evidence>
<dbReference type="RefSeq" id="WP_213808431.1">
    <property type="nucleotide sequence ID" value="NZ_JAAMFK010000001.1"/>
</dbReference>
<dbReference type="Gene3D" id="1.10.1220.10">
    <property type="entry name" value="Met repressor-like"/>
    <property type="match status" value="1"/>
</dbReference>
<accession>A0ABS5QY69</accession>
<keyword evidence="2" id="KW-1185">Reference proteome</keyword>
<reference evidence="1 2" key="1">
    <citation type="submission" date="2020-02" db="EMBL/GenBank/DDBJ databases">
        <title>Fructobacillus sp. isolated from paper mulberry of Taiwan.</title>
        <authorList>
            <person name="Lin S.-T."/>
        </authorList>
    </citation>
    <scope>NUCLEOTIDE SEQUENCE [LARGE SCALE GENOMIC DNA]</scope>
    <source>
        <strain evidence="1 2">M2-14</strain>
    </source>
</reference>
<comment type="caution">
    <text evidence="1">The sequence shown here is derived from an EMBL/GenBank/DDBJ whole genome shotgun (WGS) entry which is preliminary data.</text>
</comment>
<dbReference type="Pfam" id="PF04221">
    <property type="entry name" value="RelB"/>
    <property type="match status" value="1"/>
</dbReference>
<gene>
    <name evidence="1" type="ORF">G6R29_00655</name>
</gene>
<dbReference type="InterPro" id="IPR007337">
    <property type="entry name" value="RelB/DinJ"/>
</dbReference>